<dbReference type="PANTHER" id="PTHR43297:SF14">
    <property type="entry name" value="ATPASE AAA-TYPE CORE DOMAIN-CONTAINING PROTEIN"/>
    <property type="match status" value="1"/>
</dbReference>
<dbReference type="Pfam" id="PF00005">
    <property type="entry name" value="ABC_tran"/>
    <property type="match status" value="1"/>
</dbReference>
<evidence type="ECO:0000313" key="13">
    <source>
        <dbReference type="Proteomes" id="UP000825228"/>
    </source>
</evidence>
<keyword evidence="13" id="KW-1185">Reference proteome</keyword>
<sequence length="269" mass="27958">MTDLTVSAGRTTLLSGVTFRVAAGERVALVGRSGSGKSLTASAVAGCTSPDLTVRGSIRLHGTPVAGIPAARRRPESRAAMVFQESAAALEPVTTVRRHLDLALRRRHPSAGDRRRAISSVLRAVDLDPDTVGPRRPAELSGGQRQRVCIALALAADAPLLVADEPTTALDVVAARTVVDTLRAATTRPRGLVFVTHDLAVAAALCSRVVVLDGGVVVEDAPVRDVLDRPTHPATADLVARARSLALPSRPFLSSPPARQSPSSPALAS</sequence>
<reference evidence="12 13" key="1">
    <citation type="submission" date="2020-06" db="EMBL/GenBank/DDBJ databases">
        <title>Taxonomy, biology and ecology of Rhodococcus bacteria occurring in California pistachio and other woody hosts as revealed by genome sequence analyses.</title>
        <authorList>
            <person name="Gai Y."/>
            <person name="Riely B."/>
        </authorList>
    </citation>
    <scope>NUCLEOTIDE SEQUENCE [LARGE SCALE GENOMIC DNA]</scope>
    <source>
        <strain evidence="12 13">BP-281</strain>
    </source>
</reference>
<dbReference type="InterPro" id="IPR050388">
    <property type="entry name" value="ABC_Ni/Peptide_Import"/>
</dbReference>
<dbReference type="RefSeq" id="WP_222682689.1">
    <property type="nucleotide sequence ID" value="NZ_JABUBT010000023.1"/>
</dbReference>
<comment type="similarity">
    <text evidence="2">Belongs to the ABC transporter superfamily.</text>
</comment>
<evidence type="ECO:0000256" key="4">
    <source>
        <dbReference type="ARBA" id="ARBA00022475"/>
    </source>
</evidence>
<comment type="subcellular location">
    <subcellularLocation>
        <location evidence="1">Cell membrane</location>
        <topology evidence="1">Peripheral membrane protein</topology>
    </subcellularLocation>
</comment>
<proteinExistence type="inferred from homology"/>
<feature type="compositionally biased region" description="Low complexity" evidence="10">
    <location>
        <begin position="255"/>
        <end position="269"/>
    </location>
</feature>
<evidence type="ECO:0000313" key="12">
    <source>
        <dbReference type="EMBL" id="MBY6365523.1"/>
    </source>
</evidence>
<evidence type="ECO:0000256" key="3">
    <source>
        <dbReference type="ARBA" id="ARBA00022448"/>
    </source>
</evidence>
<dbReference type="PROSITE" id="PS50893">
    <property type="entry name" value="ABC_TRANSPORTER_2"/>
    <property type="match status" value="1"/>
</dbReference>
<keyword evidence="6" id="KW-0547">Nucleotide-binding</keyword>
<evidence type="ECO:0000259" key="11">
    <source>
        <dbReference type="PROSITE" id="PS50893"/>
    </source>
</evidence>
<evidence type="ECO:0000256" key="2">
    <source>
        <dbReference type="ARBA" id="ARBA00005417"/>
    </source>
</evidence>
<dbReference type="GO" id="GO:0005524">
    <property type="term" value="F:ATP binding"/>
    <property type="evidence" value="ECO:0007669"/>
    <property type="project" value="UniProtKB-KW"/>
</dbReference>
<dbReference type="PROSITE" id="PS00211">
    <property type="entry name" value="ABC_TRANSPORTER_1"/>
    <property type="match status" value="1"/>
</dbReference>
<dbReference type="InterPro" id="IPR017871">
    <property type="entry name" value="ABC_transporter-like_CS"/>
</dbReference>
<dbReference type="InterPro" id="IPR003439">
    <property type="entry name" value="ABC_transporter-like_ATP-bd"/>
</dbReference>
<evidence type="ECO:0000256" key="9">
    <source>
        <dbReference type="ARBA" id="ARBA00023136"/>
    </source>
</evidence>
<keyword evidence="5" id="KW-0997">Cell inner membrane</keyword>
<dbReference type="Proteomes" id="UP000825228">
    <property type="component" value="Unassembled WGS sequence"/>
</dbReference>
<dbReference type="PANTHER" id="PTHR43297">
    <property type="entry name" value="OLIGOPEPTIDE TRANSPORT ATP-BINDING PROTEIN APPD"/>
    <property type="match status" value="1"/>
</dbReference>
<evidence type="ECO:0000256" key="6">
    <source>
        <dbReference type="ARBA" id="ARBA00022741"/>
    </source>
</evidence>
<dbReference type="EMBL" id="JABUBU010000001">
    <property type="protein sequence ID" value="MBY6365523.1"/>
    <property type="molecule type" value="Genomic_DNA"/>
</dbReference>
<dbReference type="InterPro" id="IPR027417">
    <property type="entry name" value="P-loop_NTPase"/>
</dbReference>
<accession>A0ABS7NZF6</accession>
<dbReference type="Gene3D" id="3.40.50.300">
    <property type="entry name" value="P-loop containing nucleotide triphosphate hydrolases"/>
    <property type="match status" value="1"/>
</dbReference>
<feature type="region of interest" description="Disordered" evidence="10">
    <location>
        <begin position="249"/>
        <end position="269"/>
    </location>
</feature>
<keyword evidence="4" id="KW-1003">Cell membrane</keyword>
<comment type="caution">
    <text evidence="12">The sequence shown here is derived from an EMBL/GenBank/DDBJ whole genome shotgun (WGS) entry which is preliminary data.</text>
</comment>
<name>A0ABS7NZF6_9NOCA</name>
<dbReference type="SUPFAM" id="SSF52540">
    <property type="entry name" value="P-loop containing nucleoside triphosphate hydrolases"/>
    <property type="match status" value="1"/>
</dbReference>
<evidence type="ECO:0000256" key="1">
    <source>
        <dbReference type="ARBA" id="ARBA00004202"/>
    </source>
</evidence>
<organism evidence="12 13">
    <name type="scientific">Rhodococcoides corynebacterioides</name>
    <dbReference type="NCBI Taxonomy" id="53972"/>
    <lineage>
        <taxon>Bacteria</taxon>
        <taxon>Bacillati</taxon>
        <taxon>Actinomycetota</taxon>
        <taxon>Actinomycetes</taxon>
        <taxon>Mycobacteriales</taxon>
        <taxon>Nocardiaceae</taxon>
        <taxon>Rhodococcoides</taxon>
    </lineage>
</organism>
<protein>
    <submittedName>
        <fullName evidence="12">ABC transporter ATP-binding protein</fullName>
    </submittedName>
</protein>
<feature type="domain" description="ABC transporter" evidence="11">
    <location>
        <begin position="1"/>
        <end position="239"/>
    </location>
</feature>
<keyword evidence="7 12" id="KW-0067">ATP-binding</keyword>
<evidence type="ECO:0000256" key="7">
    <source>
        <dbReference type="ARBA" id="ARBA00022840"/>
    </source>
</evidence>
<gene>
    <name evidence="12" type="ORF">HQ603_02030</name>
</gene>
<keyword evidence="8" id="KW-1278">Translocase</keyword>
<keyword evidence="9" id="KW-0472">Membrane</keyword>
<dbReference type="InterPro" id="IPR003593">
    <property type="entry name" value="AAA+_ATPase"/>
</dbReference>
<evidence type="ECO:0000256" key="8">
    <source>
        <dbReference type="ARBA" id="ARBA00022967"/>
    </source>
</evidence>
<evidence type="ECO:0000256" key="10">
    <source>
        <dbReference type="SAM" id="MobiDB-lite"/>
    </source>
</evidence>
<dbReference type="SMART" id="SM00382">
    <property type="entry name" value="AAA"/>
    <property type="match status" value="1"/>
</dbReference>
<evidence type="ECO:0000256" key="5">
    <source>
        <dbReference type="ARBA" id="ARBA00022519"/>
    </source>
</evidence>
<keyword evidence="3" id="KW-0813">Transport</keyword>